<reference evidence="1 2" key="1">
    <citation type="journal article" date="2015" name="Genome Announc.">
        <title>Draft Genome Sequence and Gene Annotation of the Entomopathogenic Fungus Verticillium hemipterigenum.</title>
        <authorList>
            <person name="Horn F."/>
            <person name="Habel A."/>
            <person name="Scharf D.H."/>
            <person name="Dworschak J."/>
            <person name="Brakhage A.A."/>
            <person name="Guthke R."/>
            <person name="Hertweck C."/>
            <person name="Linde J."/>
        </authorList>
    </citation>
    <scope>NUCLEOTIDE SEQUENCE [LARGE SCALE GENOMIC DNA]</scope>
</reference>
<evidence type="ECO:0000313" key="1">
    <source>
        <dbReference type="EMBL" id="CEJ81190.1"/>
    </source>
</evidence>
<dbReference type="Proteomes" id="UP000039046">
    <property type="component" value="Unassembled WGS sequence"/>
</dbReference>
<dbReference type="EMBL" id="CDHN01000001">
    <property type="protein sequence ID" value="CEJ81190.1"/>
    <property type="molecule type" value="Genomic_DNA"/>
</dbReference>
<dbReference type="STRING" id="1531966.A0A0A1T558"/>
<dbReference type="HOGENOM" id="CLU_054614_2_0_1"/>
<organism evidence="1 2">
    <name type="scientific">[Torrubiella] hemipterigena</name>
    <dbReference type="NCBI Taxonomy" id="1531966"/>
    <lineage>
        <taxon>Eukaryota</taxon>
        <taxon>Fungi</taxon>
        <taxon>Dikarya</taxon>
        <taxon>Ascomycota</taxon>
        <taxon>Pezizomycotina</taxon>
        <taxon>Sordariomycetes</taxon>
        <taxon>Hypocreomycetidae</taxon>
        <taxon>Hypocreales</taxon>
        <taxon>Clavicipitaceae</taxon>
        <taxon>Clavicipitaceae incertae sedis</taxon>
        <taxon>'Torrubiella' clade</taxon>
    </lineage>
</organism>
<keyword evidence="2" id="KW-1185">Reference proteome</keyword>
<protein>
    <submittedName>
        <fullName evidence="1">Uncharacterized protein</fullName>
    </submittedName>
</protein>
<evidence type="ECO:0000313" key="2">
    <source>
        <dbReference type="Proteomes" id="UP000039046"/>
    </source>
</evidence>
<proteinExistence type="predicted"/>
<dbReference type="AlphaFoldDB" id="A0A0A1T558"/>
<accession>A0A0A1T558</accession>
<dbReference type="OrthoDB" id="427186at2759"/>
<gene>
    <name evidence="1" type="ORF">VHEMI01334</name>
</gene>
<name>A0A0A1T558_9HYPO</name>
<sequence>MTYDREVVVQGMLRYYRLLAKLAYLEDSEILVPPPTGWPDEQLLMGMLVSTNRSDLVIDLVKHLPYLRRDRDLEIYPPCRAVSYLRESADQDAQSPKTARRYFHLQLMPFGITIKAPGNMIVLASDLRVDAWVLDIDDDVVYHCDSTLWDENARDDEPWKQFGKRRGTRAFFNYMCRLLERLVIVPVPEPVLWFEGGRSGKGRRIIGLLTRHGWPDNLDKEAYLESIREYDAAVRRKMVRDAEREEAETQGED</sequence>